<keyword evidence="8 10" id="KW-0472">Membrane</keyword>
<keyword evidence="2 10" id="KW-0813">Transport</keyword>
<evidence type="ECO:0000256" key="4">
    <source>
        <dbReference type="ARBA" id="ARBA00022692"/>
    </source>
</evidence>
<feature type="transmembrane region" description="Helical" evidence="10">
    <location>
        <begin position="349"/>
        <end position="372"/>
    </location>
</feature>
<dbReference type="Proteomes" id="UP000319263">
    <property type="component" value="Chromosome"/>
</dbReference>
<dbReference type="PANTHER" id="PTHR10110:SF86">
    <property type="entry name" value="SODIUM_HYDROGEN EXCHANGER 7"/>
    <property type="match status" value="1"/>
</dbReference>
<dbReference type="Pfam" id="PF00999">
    <property type="entry name" value="Na_H_Exchanger"/>
    <property type="match status" value="1"/>
</dbReference>
<keyword evidence="10" id="KW-0050">Antiport</keyword>
<dbReference type="AlphaFoldDB" id="A0A516PWT6"/>
<keyword evidence="6 10" id="KW-0915">Sodium</keyword>
<accession>A0A516PWT6</accession>
<feature type="transmembrane region" description="Helical" evidence="10">
    <location>
        <begin position="50"/>
        <end position="68"/>
    </location>
</feature>
<comment type="subcellular location">
    <subcellularLocation>
        <location evidence="1 10">Cell membrane</location>
        <topology evidence="1 10">Multi-pass membrane protein</topology>
    </subcellularLocation>
</comment>
<evidence type="ECO:0000256" key="5">
    <source>
        <dbReference type="ARBA" id="ARBA00022989"/>
    </source>
</evidence>
<dbReference type="InterPro" id="IPR001607">
    <property type="entry name" value="Znf_UBP"/>
</dbReference>
<evidence type="ECO:0000256" key="1">
    <source>
        <dbReference type="ARBA" id="ARBA00004651"/>
    </source>
</evidence>
<keyword evidence="5 10" id="KW-1133">Transmembrane helix</keyword>
<keyword evidence="9 10" id="KW-0739">Sodium transport</keyword>
<feature type="domain" description="UBP-type" evidence="11">
    <location>
        <begin position="543"/>
        <end position="627"/>
    </location>
</feature>
<keyword evidence="13" id="KW-1185">Reference proteome</keyword>
<feature type="transmembrane region" description="Helical" evidence="10">
    <location>
        <begin position="305"/>
        <end position="328"/>
    </location>
</feature>
<feature type="transmembrane region" description="Helical" evidence="10">
    <location>
        <begin position="176"/>
        <end position="199"/>
    </location>
</feature>
<feature type="transmembrane region" description="Helical" evidence="10">
    <location>
        <begin position="233"/>
        <end position="251"/>
    </location>
</feature>
<comment type="function">
    <text evidence="10">Na(+)/H(+) antiporter that extrudes sodium in exchange for external protons.</text>
</comment>
<feature type="transmembrane region" description="Helical" evidence="10">
    <location>
        <begin position="272"/>
        <end position="293"/>
    </location>
</feature>
<reference evidence="12 13" key="1">
    <citation type="submission" date="2019-07" db="EMBL/GenBank/DDBJ databases">
        <title>Microlunatus dokdonensis sp. nov. isolated from the rhizospheric soil of the wild plant Elymus tsukushiensis.</title>
        <authorList>
            <person name="Ghim S.-Y."/>
            <person name="Hwang Y.-J."/>
            <person name="Son J.-S."/>
            <person name="Shin J.-H."/>
        </authorList>
    </citation>
    <scope>NUCLEOTIDE SEQUENCE [LARGE SCALE GENOMIC DNA]</scope>
    <source>
        <strain evidence="12 13">KUDC0627</strain>
    </source>
</reference>
<dbReference type="PROSITE" id="PS50271">
    <property type="entry name" value="ZF_UBP"/>
    <property type="match status" value="1"/>
</dbReference>
<evidence type="ECO:0000259" key="11">
    <source>
        <dbReference type="PROSITE" id="PS50271"/>
    </source>
</evidence>
<dbReference type="SUPFAM" id="SSF57850">
    <property type="entry name" value="RING/U-box"/>
    <property type="match status" value="1"/>
</dbReference>
<dbReference type="GO" id="GO:0005886">
    <property type="term" value="C:plasma membrane"/>
    <property type="evidence" value="ECO:0007669"/>
    <property type="project" value="UniProtKB-SubCell"/>
</dbReference>
<protein>
    <submittedName>
        <fullName evidence="12">Na+/H+ antiporter</fullName>
    </submittedName>
</protein>
<evidence type="ECO:0000256" key="10">
    <source>
        <dbReference type="RuleBase" id="RU366002"/>
    </source>
</evidence>
<dbReference type="GO" id="GO:0008270">
    <property type="term" value="F:zinc ion binding"/>
    <property type="evidence" value="ECO:0007669"/>
    <property type="project" value="InterPro"/>
</dbReference>
<dbReference type="InterPro" id="IPR004705">
    <property type="entry name" value="Cation/H_exchanger_CPA1_bac"/>
</dbReference>
<evidence type="ECO:0000256" key="7">
    <source>
        <dbReference type="ARBA" id="ARBA00023065"/>
    </source>
</evidence>
<dbReference type="GO" id="GO:0015386">
    <property type="term" value="F:potassium:proton antiporter activity"/>
    <property type="evidence" value="ECO:0007669"/>
    <property type="project" value="TreeGrafter"/>
</dbReference>
<organism evidence="12 13">
    <name type="scientific">Microlunatus elymi</name>
    <dbReference type="NCBI Taxonomy" id="2596828"/>
    <lineage>
        <taxon>Bacteria</taxon>
        <taxon>Bacillati</taxon>
        <taxon>Actinomycetota</taxon>
        <taxon>Actinomycetes</taxon>
        <taxon>Propionibacteriales</taxon>
        <taxon>Propionibacteriaceae</taxon>
        <taxon>Microlunatus</taxon>
    </lineage>
</organism>
<comment type="caution">
    <text evidence="10">Lacks conserved residue(s) required for the propagation of feature annotation.</text>
</comment>
<keyword evidence="7 10" id="KW-0406">Ion transport</keyword>
<dbReference type="OrthoDB" id="57886at2"/>
<evidence type="ECO:0000313" key="12">
    <source>
        <dbReference type="EMBL" id="QDP95648.1"/>
    </source>
</evidence>
<evidence type="ECO:0000256" key="8">
    <source>
        <dbReference type="ARBA" id="ARBA00023136"/>
    </source>
</evidence>
<dbReference type="GO" id="GO:0051453">
    <property type="term" value="P:regulation of intracellular pH"/>
    <property type="evidence" value="ECO:0007669"/>
    <property type="project" value="TreeGrafter"/>
</dbReference>
<dbReference type="RefSeq" id="WP_143985616.1">
    <property type="nucleotide sequence ID" value="NZ_CP041692.1"/>
</dbReference>
<evidence type="ECO:0000256" key="6">
    <source>
        <dbReference type="ARBA" id="ARBA00023053"/>
    </source>
</evidence>
<evidence type="ECO:0000256" key="9">
    <source>
        <dbReference type="ARBA" id="ARBA00023201"/>
    </source>
</evidence>
<dbReference type="InterPro" id="IPR006153">
    <property type="entry name" value="Cation/H_exchanger_TM"/>
</dbReference>
<dbReference type="InterPro" id="IPR013083">
    <property type="entry name" value="Znf_RING/FYVE/PHD"/>
</dbReference>
<keyword evidence="3 10" id="KW-1003">Cell membrane</keyword>
<feature type="transmembrane region" description="Helical" evidence="10">
    <location>
        <begin position="108"/>
        <end position="130"/>
    </location>
</feature>
<evidence type="ECO:0000313" key="13">
    <source>
        <dbReference type="Proteomes" id="UP000319263"/>
    </source>
</evidence>
<dbReference type="GO" id="GO:0015385">
    <property type="term" value="F:sodium:proton antiporter activity"/>
    <property type="evidence" value="ECO:0007669"/>
    <property type="project" value="InterPro"/>
</dbReference>
<feature type="transmembrane region" description="Helical" evidence="10">
    <location>
        <begin position="80"/>
        <end position="102"/>
    </location>
</feature>
<dbReference type="InterPro" id="IPR018422">
    <property type="entry name" value="Cation/H_exchanger_CPA1"/>
</dbReference>
<dbReference type="Gene3D" id="3.30.40.10">
    <property type="entry name" value="Zinc/RING finger domain, C3HC4 (zinc finger)"/>
    <property type="match status" value="1"/>
</dbReference>
<dbReference type="EMBL" id="CP041692">
    <property type="protein sequence ID" value="QDP95648.1"/>
    <property type="molecule type" value="Genomic_DNA"/>
</dbReference>
<keyword evidence="4 10" id="KW-0812">Transmembrane</keyword>
<dbReference type="KEGG" id="mik:FOE78_06765"/>
<name>A0A516PWT6_9ACTN</name>
<evidence type="ECO:0000256" key="3">
    <source>
        <dbReference type="ARBA" id="ARBA00022475"/>
    </source>
</evidence>
<dbReference type="Gene3D" id="6.10.140.1330">
    <property type="match status" value="1"/>
</dbReference>
<dbReference type="SMART" id="SM00290">
    <property type="entry name" value="ZnF_UBP"/>
    <property type="match status" value="1"/>
</dbReference>
<dbReference type="Pfam" id="PF02148">
    <property type="entry name" value="zf-UBP"/>
    <property type="match status" value="1"/>
</dbReference>
<dbReference type="PANTHER" id="PTHR10110">
    <property type="entry name" value="SODIUM/HYDROGEN EXCHANGER"/>
    <property type="match status" value="1"/>
</dbReference>
<dbReference type="NCBIfam" id="TIGR00831">
    <property type="entry name" value="a_cpa1"/>
    <property type="match status" value="1"/>
</dbReference>
<sequence>MPVALGIATLTAAVIAFTALAGRLRLSAPLVLMLIGIIASFIPQIPEVHLSPEVVLIGLLPPLLYAAAIRSSVVDFKAQAPAIGLLSVALVVVTALGVGVLVKLLLPGIPFAAAFAIGAVVAPPDAVAATSVARRVGLPRRIVTILEGESLFNDATAITCLRVGILALTAEVGVGQVGLAFLIAAGGGVAIGLVVAWLAGIIRSRISSPRLDNALSLLLPFAAYLPAEELGVGELHASGVIAVVTAGLIIGHRAPLVQTAQSRLSERMNWGTIQFLLENAVFLLIGLQARWIVADLAAAKLGLGLIVAVCAAVFGGVIVIRMVMVWIFHLVLLRRDPENGGGGTRAETLIVGWAGMRGVVTLAAAFVLPSTVPYRPLLVFSAMVVTAGTLLLQGLTLPILARRTGLRGPDPREDALQAASVLQASSAAALQKLDDIADASDSEETLAQLRDRISRRTNEIWERLGTGNMETPAEEYRRLRMATLQAERTKVLKIRGTGKIDHEVIDDVLYALDVEESMLTVLSDQDEQISEASPLSAPESFRGACNHLEDAPYVIQPVGPGHCLDCEREGTRTVHLRLCLTCGNVGCCDSSPAQHSRRHWTETGHPVMRSFEPGEKWRWCFEDERLG</sequence>
<feature type="transmembrane region" description="Helical" evidence="10">
    <location>
        <begin position="378"/>
        <end position="401"/>
    </location>
</feature>
<proteinExistence type="inferred from homology"/>
<evidence type="ECO:0000256" key="2">
    <source>
        <dbReference type="ARBA" id="ARBA00022448"/>
    </source>
</evidence>
<comment type="similarity">
    <text evidence="10">Belongs to the monovalent cation:proton antiporter 1 (CPA1) transporter (TC 2.A.36) family.</text>
</comment>
<gene>
    <name evidence="12" type="ORF">FOE78_06765</name>
</gene>
<dbReference type="GO" id="GO:0098719">
    <property type="term" value="P:sodium ion import across plasma membrane"/>
    <property type="evidence" value="ECO:0007669"/>
    <property type="project" value="TreeGrafter"/>
</dbReference>